<dbReference type="EMBL" id="MH513984">
    <property type="protein sequence ID" value="AXH48811.1"/>
    <property type="molecule type" value="Genomic_DNA"/>
</dbReference>
<evidence type="ECO:0000313" key="2">
    <source>
        <dbReference type="Proteomes" id="UP000259157"/>
    </source>
</evidence>
<dbReference type="KEGG" id="vg:64871451"/>
<dbReference type="RefSeq" id="YP_010061823.1">
    <property type="nucleotide sequence ID" value="NC_054787.1"/>
</dbReference>
<dbReference type="Proteomes" id="UP000259157">
    <property type="component" value="Segment"/>
</dbReference>
<protein>
    <submittedName>
        <fullName evidence="1">Uncharacterized protein</fullName>
    </submittedName>
</protein>
<keyword evidence="2" id="KW-1185">Reference proteome</keyword>
<organism evidence="1 2">
    <name type="scientific">Mycobacterium phage Steamy</name>
    <dbReference type="NCBI Taxonomy" id="2250309"/>
    <lineage>
        <taxon>Viruses</taxon>
        <taxon>Duplodnaviria</taxon>
        <taxon>Heunggongvirae</taxon>
        <taxon>Uroviricota</taxon>
        <taxon>Caudoviricetes</taxon>
        <taxon>Pharaohvirus</taxon>
        <taxon>Pharaohvirus steamy</taxon>
    </lineage>
</organism>
<sequence length="63" mass="7460">MRWLKRLFAREPAEPEAPFTTVEWHYNPIMIRITDPIWYTAPNGDRVQVLPDGSEVRYTSGQR</sequence>
<name>A0A345L0K9_9CAUD</name>
<gene>
    <name evidence="1" type="primary">36</name>
    <name evidence="1" type="ORF">SEA_STEAMY_36</name>
</gene>
<proteinExistence type="predicted"/>
<reference evidence="2" key="1">
    <citation type="submission" date="2018-06" db="EMBL/GenBank/DDBJ databases">
        <authorList>
            <person name="Zhirakovskaya E."/>
        </authorList>
    </citation>
    <scope>NUCLEOTIDE SEQUENCE [LARGE SCALE GENOMIC DNA]</scope>
</reference>
<accession>A0A345L0K9</accession>
<evidence type="ECO:0000313" key="1">
    <source>
        <dbReference type="EMBL" id="AXH48811.1"/>
    </source>
</evidence>
<dbReference type="GeneID" id="64871451"/>